<keyword evidence="3" id="KW-1185">Reference proteome</keyword>
<feature type="region of interest" description="Disordered" evidence="1">
    <location>
        <begin position="29"/>
        <end position="56"/>
    </location>
</feature>
<dbReference type="AlphaFoldDB" id="A0A4Y2L3Q2"/>
<name>A0A4Y2L3Q2_ARAVE</name>
<dbReference type="Proteomes" id="UP000499080">
    <property type="component" value="Unassembled WGS sequence"/>
</dbReference>
<organism evidence="2 3">
    <name type="scientific">Araneus ventricosus</name>
    <name type="common">Orbweaver spider</name>
    <name type="synonym">Epeira ventricosa</name>
    <dbReference type="NCBI Taxonomy" id="182803"/>
    <lineage>
        <taxon>Eukaryota</taxon>
        <taxon>Metazoa</taxon>
        <taxon>Ecdysozoa</taxon>
        <taxon>Arthropoda</taxon>
        <taxon>Chelicerata</taxon>
        <taxon>Arachnida</taxon>
        <taxon>Araneae</taxon>
        <taxon>Araneomorphae</taxon>
        <taxon>Entelegynae</taxon>
        <taxon>Araneoidea</taxon>
        <taxon>Araneidae</taxon>
        <taxon>Araneus</taxon>
    </lineage>
</organism>
<accession>A0A4Y2L3Q2</accession>
<proteinExistence type="predicted"/>
<gene>
    <name evidence="2" type="ORF">AVEN_109176_1</name>
</gene>
<comment type="caution">
    <text evidence="2">The sequence shown here is derived from an EMBL/GenBank/DDBJ whole genome shotgun (WGS) entry which is preliminary data.</text>
</comment>
<protein>
    <submittedName>
        <fullName evidence="2">Uncharacterized protein</fullName>
    </submittedName>
</protein>
<evidence type="ECO:0000313" key="3">
    <source>
        <dbReference type="Proteomes" id="UP000499080"/>
    </source>
</evidence>
<evidence type="ECO:0000256" key="1">
    <source>
        <dbReference type="SAM" id="MobiDB-lite"/>
    </source>
</evidence>
<reference evidence="2 3" key="1">
    <citation type="journal article" date="2019" name="Sci. Rep.">
        <title>Orb-weaving spider Araneus ventricosus genome elucidates the spidroin gene catalogue.</title>
        <authorList>
            <person name="Kono N."/>
            <person name="Nakamura H."/>
            <person name="Ohtoshi R."/>
            <person name="Moran D.A.P."/>
            <person name="Shinohara A."/>
            <person name="Yoshida Y."/>
            <person name="Fujiwara M."/>
            <person name="Mori M."/>
            <person name="Tomita M."/>
            <person name="Arakawa K."/>
        </authorList>
    </citation>
    <scope>NUCLEOTIDE SEQUENCE [LARGE SCALE GENOMIC DNA]</scope>
</reference>
<evidence type="ECO:0000313" key="2">
    <source>
        <dbReference type="EMBL" id="GBN09301.1"/>
    </source>
</evidence>
<sequence>MKRQRKFHEVVDHYPSYLVDANSNKLNQKTSDVPNILKDGQSKNHSKLCTKSTNKQELHFGKKRNEPFPSAPRITYFFRENCPKPKVAEWLEQVIVGTMFFRIIQCPWVIVLKEKRQL</sequence>
<dbReference type="EMBL" id="BGPR01005342">
    <property type="protein sequence ID" value="GBN09301.1"/>
    <property type="molecule type" value="Genomic_DNA"/>
</dbReference>